<evidence type="ECO:0000313" key="1">
    <source>
        <dbReference type="EMBL" id="SUZ75973.1"/>
    </source>
</evidence>
<reference evidence="1" key="1">
    <citation type="submission" date="2018-05" db="EMBL/GenBank/DDBJ databases">
        <authorList>
            <person name="Lanie J.A."/>
            <person name="Ng W.-L."/>
            <person name="Kazmierczak K.M."/>
            <person name="Andrzejewski T.M."/>
            <person name="Davidsen T.M."/>
            <person name="Wayne K.J."/>
            <person name="Tettelin H."/>
            <person name="Glass J.I."/>
            <person name="Rusch D."/>
            <person name="Podicherti R."/>
            <person name="Tsui H.-C.T."/>
            <person name="Winkler M.E."/>
        </authorList>
    </citation>
    <scope>NUCLEOTIDE SEQUENCE</scope>
</reference>
<name>A0A381QE75_9ZZZZ</name>
<sequence>MLLDTHHHSAFDHWWEYAAENYISWNGDEAVAMDLYYDPVVDEHLQSPLGLIAPTWYLAPQRREVAETAWKFGAAALGLLGDGDVGLTDFRDGLMLAWFTGEFADGKVKRKLWEACDTLFEPSLDPDSGEFTFGFGLNEPHPRGQFNARVMAGWVCQPGAWAQIFHTPNLEKHSQPCVEGVDFPRFAMSQAHWEEGSLHLAVDPCNSAMNGVKTSMNIRRLPADGEWILTSGDQTVSSCVAVGGETRIELQADGSSFTLTAADETVSA</sequence>
<proteinExistence type="predicted"/>
<dbReference type="AlphaFoldDB" id="A0A381QE75"/>
<dbReference type="EMBL" id="UINC01001261">
    <property type="protein sequence ID" value="SUZ75973.1"/>
    <property type="molecule type" value="Genomic_DNA"/>
</dbReference>
<evidence type="ECO:0008006" key="2">
    <source>
        <dbReference type="Google" id="ProtNLM"/>
    </source>
</evidence>
<protein>
    <recommendedName>
        <fullName evidence="2">Linalool dehydratase/isomerase domain-containing protein</fullName>
    </recommendedName>
</protein>
<gene>
    <name evidence="1" type="ORF">METZ01_LOCUS28827</name>
</gene>
<accession>A0A381QE75</accession>
<organism evidence="1">
    <name type="scientific">marine metagenome</name>
    <dbReference type="NCBI Taxonomy" id="408172"/>
    <lineage>
        <taxon>unclassified sequences</taxon>
        <taxon>metagenomes</taxon>
        <taxon>ecological metagenomes</taxon>
    </lineage>
</organism>